<evidence type="ECO:0000313" key="4">
    <source>
        <dbReference type="Proteomes" id="UP000642876"/>
    </source>
</evidence>
<proteinExistence type="predicted"/>
<keyword evidence="4" id="KW-1185">Reference proteome</keyword>
<dbReference type="EMBL" id="JACMYE010000001">
    <property type="protein sequence ID" value="MBC3177871.1"/>
    <property type="molecule type" value="Genomic_DNA"/>
</dbReference>
<dbReference type="RefSeq" id="WP_171192839.1">
    <property type="nucleotide sequence ID" value="NZ_CP061032.1"/>
</dbReference>
<sequence>MQLKSALDTLESAGVVLAPGVETADIDDAVFDHATLFRTRPFATLSFLAGPDGDPLFALSSPRLLSSRAGLACAALGASLVDLSAVPDTPGAPTGSARVQFSEWDVADVEFDGDSPIFELGILAAIENRAL</sequence>
<organism evidence="2 3">
    <name type="scientific">Corynebacterium lujinxingii</name>
    <dbReference type="NCBI Taxonomy" id="2763010"/>
    <lineage>
        <taxon>Bacteria</taxon>
        <taxon>Bacillati</taxon>
        <taxon>Actinomycetota</taxon>
        <taxon>Actinomycetes</taxon>
        <taxon>Mycobacteriales</taxon>
        <taxon>Corynebacteriaceae</taxon>
        <taxon>Corynebacterium</taxon>
    </lineage>
</organism>
<evidence type="ECO:0000313" key="2">
    <source>
        <dbReference type="EMBL" id="QNP89697.1"/>
    </source>
</evidence>
<gene>
    <name evidence="1" type="ORF">H7348_00880</name>
    <name evidence="2" type="ORF">IAU68_08320</name>
</gene>
<dbReference type="EMBL" id="CP061032">
    <property type="protein sequence ID" value="QNP89697.1"/>
    <property type="molecule type" value="Genomic_DNA"/>
</dbReference>
<dbReference type="Proteomes" id="UP000642876">
    <property type="component" value="Unassembled WGS sequence"/>
</dbReference>
<reference evidence="3 4" key="1">
    <citation type="submission" date="2020-08" db="EMBL/GenBank/DDBJ databases">
        <title>novel species in genus Corynebacterium.</title>
        <authorList>
            <person name="Zhang G."/>
        </authorList>
    </citation>
    <scope>NUCLEOTIDE SEQUENCE [LARGE SCALE GENOMIC DNA]</scope>
    <source>
        <strain evidence="3 4">zg-917</strain>
        <strain evidence="2">Zg-917</strain>
    </source>
</reference>
<accession>A0A7H0JXD1</accession>
<dbReference type="KEGG" id="cluj:IAU68_08320"/>
<evidence type="ECO:0000313" key="3">
    <source>
        <dbReference type="Proteomes" id="UP000516235"/>
    </source>
</evidence>
<evidence type="ECO:0000313" key="1">
    <source>
        <dbReference type="EMBL" id="MBC3177871.1"/>
    </source>
</evidence>
<protein>
    <submittedName>
        <fullName evidence="2">Uncharacterized protein</fullName>
    </submittedName>
</protein>
<dbReference type="AlphaFoldDB" id="A0A7H0JXD1"/>
<name>A0A7H0JXD1_9CORY</name>
<dbReference type="Proteomes" id="UP000516235">
    <property type="component" value="Chromosome"/>
</dbReference>